<dbReference type="AlphaFoldDB" id="A0A1H4QQB9"/>
<dbReference type="Proteomes" id="UP000198982">
    <property type="component" value="Unassembled WGS sequence"/>
</dbReference>
<gene>
    <name evidence="1" type="ORF">SAMN05216178_3866</name>
</gene>
<organism evidence="1 2">
    <name type="scientific">Pseudomonas saponiphila</name>
    <dbReference type="NCBI Taxonomy" id="556534"/>
    <lineage>
        <taxon>Bacteria</taxon>
        <taxon>Pseudomonadati</taxon>
        <taxon>Pseudomonadota</taxon>
        <taxon>Gammaproteobacteria</taxon>
        <taxon>Pseudomonadales</taxon>
        <taxon>Pseudomonadaceae</taxon>
        <taxon>Pseudomonas</taxon>
    </lineage>
</organism>
<protein>
    <submittedName>
        <fullName evidence="1">Uncharacterized protein</fullName>
    </submittedName>
</protein>
<accession>A0A1H4QQB9</accession>
<reference evidence="2" key="1">
    <citation type="submission" date="2016-10" db="EMBL/GenBank/DDBJ databases">
        <authorList>
            <person name="Varghese N."/>
            <person name="Submissions S."/>
        </authorList>
    </citation>
    <scope>NUCLEOTIDE SEQUENCE [LARGE SCALE GENOMIC DNA]</scope>
    <source>
        <strain evidence="2">DSM 9751</strain>
    </source>
</reference>
<evidence type="ECO:0000313" key="2">
    <source>
        <dbReference type="Proteomes" id="UP000198982"/>
    </source>
</evidence>
<dbReference type="EMBL" id="FNTJ01000001">
    <property type="protein sequence ID" value="SEC21742.1"/>
    <property type="molecule type" value="Genomic_DNA"/>
</dbReference>
<name>A0A1H4QQB9_9PSED</name>
<dbReference type="RefSeq" id="WP_092316128.1">
    <property type="nucleotide sequence ID" value="NZ_FNTJ01000001.1"/>
</dbReference>
<sequence>MMGLSEMLSRINDGVFLEQVFQNNTDWDARLDSRDCIEFASAWSDSYEEVLASCPPEDESIRQVKEAAFKRVYQITGNPDLAGYVSDDFGLIAQAFKHQVDSGFIHRLWQAYAQGAFPH</sequence>
<proteinExistence type="predicted"/>
<keyword evidence="2" id="KW-1185">Reference proteome</keyword>
<evidence type="ECO:0000313" key="1">
    <source>
        <dbReference type="EMBL" id="SEC21742.1"/>
    </source>
</evidence>